<dbReference type="Proteomes" id="UP000199076">
    <property type="component" value="Unassembled WGS sequence"/>
</dbReference>
<evidence type="ECO:0000313" key="2">
    <source>
        <dbReference type="EMBL" id="SDG37387.1"/>
    </source>
</evidence>
<keyword evidence="3" id="KW-1185">Reference proteome</keyword>
<sequence>MASRPPAPDSLPQYLAEGVPKQDDADLRVLHDWINELLEYRQDVTAEDIDASEDESIKAVEESSGGTVVIKKVSCGKDNCKCQSGALHGPYKYVVRRQGDSLDWEYKGPVSE</sequence>
<feature type="domain" description="DUF6788" evidence="1">
    <location>
        <begin position="60"/>
        <end position="106"/>
    </location>
</feature>
<gene>
    <name evidence="2" type="ORF">SAMN05216218_1286</name>
</gene>
<organism evidence="2 3">
    <name type="scientific">Halorientalis regularis</name>
    <dbReference type="NCBI Taxonomy" id="660518"/>
    <lineage>
        <taxon>Archaea</taxon>
        <taxon>Methanobacteriati</taxon>
        <taxon>Methanobacteriota</taxon>
        <taxon>Stenosarchaea group</taxon>
        <taxon>Halobacteria</taxon>
        <taxon>Halobacteriales</taxon>
        <taxon>Haloarculaceae</taxon>
        <taxon>Halorientalis</taxon>
    </lineage>
</organism>
<dbReference type="Pfam" id="PF20586">
    <property type="entry name" value="DUF6788"/>
    <property type="match status" value="1"/>
</dbReference>
<dbReference type="InterPro" id="IPR046738">
    <property type="entry name" value="DUF6788"/>
</dbReference>
<accession>A0A1G7TPW0</accession>
<dbReference type="AlphaFoldDB" id="A0A1G7TPW0"/>
<dbReference type="RefSeq" id="WP_092695610.1">
    <property type="nucleotide sequence ID" value="NZ_FNBK01000028.1"/>
</dbReference>
<dbReference type="EMBL" id="FNBK01000028">
    <property type="protein sequence ID" value="SDG37387.1"/>
    <property type="molecule type" value="Genomic_DNA"/>
</dbReference>
<proteinExistence type="predicted"/>
<evidence type="ECO:0000259" key="1">
    <source>
        <dbReference type="Pfam" id="PF20586"/>
    </source>
</evidence>
<name>A0A1G7TPW0_9EURY</name>
<dbReference type="OrthoDB" id="237450at2157"/>
<evidence type="ECO:0000313" key="3">
    <source>
        <dbReference type="Proteomes" id="UP000199076"/>
    </source>
</evidence>
<reference evidence="3" key="1">
    <citation type="submission" date="2016-10" db="EMBL/GenBank/DDBJ databases">
        <authorList>
            <person name="Varghese N."/>
            <person name="Submissions S."/>
        </authorList>
    </citation>
    <scope>NUCLEOTIDE SEQUENCE [LARGE SCALE GENOMIC DNA]</scope>
    <source>
        <strain evidence="3">IBRC-M 10760</strain>
    </source>
</reference>
<protein>
    <recommendedName>
        <fullName evidence="1">DUF6788 domain-containing protein</fullName>
    </recommendedName>
</protein>